<keyword evidence="2" id="KW-1185">Reference proteome</keyword>
<dbReference type="RefSeq" id="XP_041548135.1">
    <property type="nucleotide sequence ID" value="XM_041681165.1"/>
</dbReference>
<organism evidence="1 2">
    <name type="scientific">Aspergillus kawachii</name>
    <name type="common">White koji mold</name>
    <name type="synonym">Aspergillus awamori var. kawachi</name>
    <dbReference type="NCBI Taxonomy" id="1069201"/>
    <lineage>
        <taxon>Eukaryota</taxon>
        <taxon>Fungi</taxon>
        <taxon>Dikarya</taxon>
        <taxon>Ascomycota</taxon>
        <taxon>Pezizomycotina</taxon>
        <taxon>Eurotiomycetes</taxon>
        <taxon>Eurotiomycetidae</taxon>
        <taxon>Eurotiales</taxon>
        <taxon>Aspergillaceae</taxon>
        <taxon>Aspergillus</taxon>
        <taxon>Aspergillus subgen. Circumdati</taxon>
    </lineage>
</organism>
<accession>A0A7R8A4Y5</accession>
<gene>
    <name evidence="1" type="ORF">AKAW2_80174S</name>
</gene>
<reference evidence="1" key="1">
    <citation type="submission" date="2021-01" db="EMBL/GenBank/DDBJ databases">
        <authorList>
            <consortium name="Aspergillus luchuensis mut. kawachii IFO 4304 genome sequencing consortium"/>
            <person name="Kazuki M."/>
            <person name="Futagami T."/>
        </authorList>
    </citation>
    <scope>NUCLEOTIDE SEQUENCE</scope>
    <source>
        <strain evidence="1">IFO 4308</strain>
    </source>
</reference>
<dbReference type="KEGG" id="aluc:AKAW2_80174S"/>
<name>A0A7R8A4Y5_ASPKA</name>
<dbReference type="GeneID" id="64965694"/>
<proteinExistence type="predicted"/>
<sequence>MPGLHRTGGEKNHSCGLFSPAALDFIRHLGHQTCQPEPPNSTRFAITPYTTHLTIGTAVASSHPTARNLLGKI</sequence>
<dbReference type="Proteomes" id="UP000661280">
    <property type="component" value="Chromosome 8"/>
</dbReference>
<reference evidence="1" key="2">
    <citation type="submission" date="2021-02" db="EMBL/GenBank/DDBJ databases">
        <title>Aspergillus luchuensis mut. kawachii IFO 4304 genome sequence.</title>
        <authorList>
            <person name="Mori K."/>
            <person name="Kadooka C."/>
            <person name="Goto M."/>
            <person name="Futagami T."/>
        </authorList>
    </citation>
    <scope>NUCLEOTIDE SEQUENCE</scope>
    <source>
        <strain evidence="1">IFO 4308</strain>
    </source>
</reference>
<dbReference type="AlphaFoldDB" id="A0A7R8A4Y5"/>
<evidence type="ECO:0000313" key="1">
    <source>
        <dbReference type="EMBL" id="BCS04373.1"/>
    </source>
</evidence>
<dbReference type="EMBL" id="AP024432">
    <property type="protein sequence ID" value="BCS04373.1"/>
    <property type="molecule type" value="Genomic_DNA"/>
</dbReference>
<evidence type="ECO:0000313" key="2">
    <source>
        <dbReference type="Proteomes" id="UP000661280"/>
    </source>
</evidence>
<protein>
    <submittedName>
        <fullName evidence="1">Uncharacterized protein</fullName>
    </submittedName>
</protein>